<sequence>MLKHLKLNNLGPAPALELTLSPRLNLITGDNGLGKSFLLDLAWWAMTRKWPAEINPQLTAGQKAIPRQPGEASIDFSFSGKTKDEQYLSTYQWREQAWTGRSGRPSNPGLVVYAMADGSFAVWDPARNYWRTQNDVDVQDRPPAYVFTPAQVWNGLPGESGNWLCNGLIRDWASWQREGGAAFAHLKTVLEVLSPSAQEPLVPGELTRISLDDVRDMPTLRMPYGNDVALLHASSGMRRVIALAYFLVWCWDEHQKAAKLLGEPTTNQVVFLVDEVESHLHPQWQRTIVPALLKVMQSLIAGAEVQLLAVTHSPLVMASVEPEFDPARDAWFDLDLVHTDSQASPVVELTQRPFVRLGEVGRWLVSDAFDLASARSLQAEQALQEAANILTENVVDHERARALDCRLRGLLGDTDPFWIRWRFVGEKQGWLA</sequence>
<accession>A0A7C9J1N8</accession>
<evidence type="ECO:0000313" key="3">
    <source>
        <dbReference type="Proteomes" id="UP000481947"/>
    </source>
</evidence>
<proteinExistence type="predicted"/>
<dbReference type="RefSeq" id="WP_161124371.1">
    <property type="nucleotide sequence ID" value="NZ_VYSB01000002.1"/>
</dbReference>
<dbReference type="InterPro" id="IPR003959">
    <property type="entry name" value="ATPase_AAA_core"/>
</dbReference>
<dbReference type="GO" id="GO:0000731">
    <property type="term" value="P:DNA synthesis involved in DNA repair"/>
    <property type="evidence" value="ECO:0007669"/>
    <property type="project" value="TreeGrafter"/>
</dbReference>
<dbReference type="GO" id="GO:0006302">
    <property type="term" value="P:double-strand break repair"/>
    <property type="evidence" value="ECO:0007669"/>
    <property type="project" value="TreeGrafter"/>
</dbReference>
<name>A0A7C9J1N8_9BURK</name>
<reference evidence="2 3" key="1">
    <citation type="submission" date="2019-09" db="EMBL/GenBank/DDBJ databases">
        <title>Identification of Malikia spinosa a prominent benzene-, toluene-, and ethylbenzene-degrading bacterium: enrichment, isolation and whole genome sequencing.</title>
        <authorList>
            <person name="Tancsics A."/>
            <person name="Revesz F."/>
            <person name="Kriszt B."/>
        </authorList>
    </citation>
    <scope>NUCLEOTIDE SEQUENCE [LARGE SCALE GENOMIC DNA]</scope>
    <source>
        <strain evidence="2 3">AB6</strain>
    </source>
</reference>
<gene>
    <name evidence="2" type="ORF">F5985_03790</name>
</gene>
<dbReference type="InterPro" id="IPR027417">
    <property type="entry name" value="P-loop_NTPase"/>
</dbReference>
<dbReference type="AlphaFoldDB" id="A0A7C9J1N8"/>
<dbReference type="Pfam" id="PF13304">
    <property type="entry name" value="AAA_21"/>
    <property type="match status" value="1"/>
</dbReference>
<evidence type="ECO:0000259" key="1">
    <source>
        <dbReference type="Pfam" id="PF13304"/>
    </source>
</evidence>
<feature type="domain" description="ATPase AAA-type core" evidence="1">
    <location>
        <begin position="24"/>
        <end position="318"/>
    </location>
</feature>
<dbReference type="PANTHER" id="PTHR32182:SF23">
    <property type="entry name" value="ATP BINDING PROTEIN"/>
    <property type="match status" value="1"/>
</dbReference>
<dbReference type="SUPFAM" id="SSF52540">
    <property type="entry name" value="P-loop containing nucleoside triphosphate hydrolases"/>
    <property type="match status" value="1"/>
</dbReference>
<dbReference type="Gene3D" id="3.40.50.300">
    <property type="entry name" value="P-loop containing nucleotide triphosphate hydrolases"/>
    <property type="match status" value="2"/>
</dbReference>
<dbReference type="Proteomes" id="UP000481947">
    <property type="component" value="Unassembled WGS sequence"/>
</dbReference>
<dbReference type="GO" id="GO:0005524">
    <property type="term" value="F:ATP binding"/>
    <property type="evidence" value="ECO:0007669"/>
    <property type="project" value="InterPro"/>
</dbReference>
<dbReference type="GO" id="GO:0016887">
    <property type="term" value="F:ATP hydrolysis activity"/>
    <property type="evidence" value="ECO:0007669"/>
    <property type="project" value="InterPro"/>
</dbReference>
<comment type="caution">
    <text evidence="2">The sequence shown here is derived from an EMBL/GenBank/DDBJ whole genome shotgun (WGS) entry which is preliminary data.</text>
</comment>
<dbReference type="PANTHER" id="PTHR32182">
    <property type="entry name" value="DNA REPLICATION AND REPAIR PROTEIN RECF"/>
    <property type="match status" value="1"/>
</dbReference>
<protein>
    <submittedName>
        <fullName evidence="2">AAA family ATPase</fullName>
    </submittedName>
</protein>
<organism evidence="2 3">
    <name type="scientific">Malikia spinosa</name>
    <dbReference type="NCBI Taxonomy" id="86180"/>
    <lineage>
        <taxon>Bacteria</taxon>
        <taxon>Pseudomonadati</taxon>
        <taxon>Pseudomonadota</taxon>
        <taxon>Betaproteobacteria</taxon>
        <taxon>Burkholderiales</taxon>
        <taxon>Comamonadaceae</taxon>
        <taxon>Malikia</taxon>
    </lineage>
</organism>
<dbReference type="EMBL" id="VYSB01000002">
    <property type="protein sequence ID" value="MYZ51275.1"/>
    <property type="molecule type" value="Genomic_DNA"/>
</dbReference>
<evidence type="ECO:0000313" key="2">
    <source>
        <dbReference type="EMBL" id="MYZ51275.1"/>
    </source>
</evidence>